<evidence type="ECO:0000313" key="2">
    <source>
        <dbReference type="Proteomes" id="UP000648075"/>
    </source>
</evidence>
<evidence type="ECO:0000313" key="1">
    <source>
        <dbReference type="EMBL" id="GGY92119.1"/>
    </source>
</evidence>
<reference evidence="1" key="2">
    <citation type="submission" date="2020-09" db="EMBL/GenBank/DDBJ databases">
        <authorList>
            <person name="Sun Q."/>
            <person name="Kim S."/>
        </authorList>
    </citation>
    <scope>NUCLEOTIDE SEQUENCE</scope>
    <source>
        <strain evidence="1">KCTC 32255</strain>
    </source>
</reference>
<proteinExistence type="predicted"/>
<sequence length="195" mass="20517">MHPVSVRSDAPSARSGVVQAAALDRRGYAGDAAPENTMTRQIPANTLNARRLPARSRLPLAAALTAALALAGCNSTVVPVASTPRPAAGGGGLAPVRPPNRTTPRDPAFQSIPGLEDVIGASQGQLTRLFGTPRLDVWEGDARKLQFTGTACLLDIYLYPTSRSREPLATWVDARRGSDGQEVDRAACVAALKQR</sequence>
<dbReference type="Proteomes" id="UP000648075">
    <property type="component" value="Unassembled WGS sequence"/>
</dbReference>
<organism evidence="1 2">
    <name type="scientific">Novosphingobium colocasiae</name>
    <dbReference type="NCBI Taxonomy" id="1256513"/>
    <lineage>
        <taxon>Bacteria</taxon>
        <taxon>Pseudomonadati</taxon>
        <taxon>Pseudomonadota</taxon>
        <taxon>Alphaproteobacteria</taxon>
        <taxon>Sphingomonadales</taxon>
        <taxon>Sphingomonadaceae</taxon>
        <taxon>Novosphingobium</taxon>
    </lineage>
</organism>
<protein>
    <submittedName>
        <fullName evidence="1">Uncharacterized protein</fullName>
    </submittedName>
</protein>
<name>A0A918PAA0_9SPHN</name>
<dbReference type="EMBL" id="BMZA01000001">
    <property type="protein sequence ID" value="GGY92119.1"/>
    <property type="molecule type" value="Genomic_DNA"/>
</dbReference>
<accession>A0A918PAA0</accession>
<reference evidence="1" key="1">
    <citation type="journal article" date="2014" name="Int. J. Syst. Evol. Microbiol.">
        <title>Complete genome sequence of Corynebacterium casei LMG S-19264T (=DSM 44701T), isolated from a smear-ripened cheese.</title>
        <authorList>
            <consortium name="US DOE Joint Genome Institute (JGI-PGF)"/>
            <person name="Walter F."/>
            <person name="Albersmeier A."/>
            <person name="Kalinowski J."/>
            <person name="Ruckert C."/>
        </authorList>
    </citation>
    <scope>NUCLEOTIDE SEQUENCE</scope>
    <source>
        <strain evidence="1">KCTC 32255</strain>
    </source>
</reference>
<gene>
    <name evidence="1" type="ORF">GCM10011614_03560</name>
</gene>
<dbReference type="AlphaFoldDB" id="A0A918PAA0"/>
<keyword evidence="2" id="KW-1185">Reference proteome</keyword>
<comment type="caution">
    <text evidence="1">The sequence shown here is derived from an EMBL/GenBank/DDBJ whole genome shotgun (WGS) entry which is preliminary data.</text>
</comment>